<protein>
    <submittedName>
        <fullName evidence="1">Uncharacterized protein</fullName>
    </submittedName>
</protein>
<dbReference type="EMBL" id="LN614828">
    <property type="protein sequence ID" value="CEG59320.1"/>
    <property type="molecule type" value="Genomic_DNA"/>
</dbReference>
<dbReference type="AlphaFoldDB" id="A0A098GBH7"/>
<reference evidence="2" key="1">
    <citation type="submission" date="2014-09" db="EMBL/GenBank/DDBJ databases">
        <authorList>
            <person name="Gomez-Valero L."/>
        </authorList>
    </citation>
    <scope>NUCLEOTIDE SEQUENCE [LARGE SCALE GENOMIC DNA]</scope>
    <source>
        <strain evidence="2">ATCC700992</strain>
        <plasmid evidence="2">LLAP10_pA</plasmid>
    </source>
</reference>
<accession>A0A098GBH7</accession>
<organism evidence="1 2">
    <name type="scientific">Legionella fallonii LLAP-10</name>
    <dbReference type="NCBI Taxonomy" id="1212491"/>
    <lineage>
        <taxon>Bacteria</taxon>
        <taxon>Pseudomonadati</taxon>
        <taxon>Pseudomonadota</taxon>
        <taxon>Gammaproteobacteria</taxon>
        <taxon>Legionellales</taxon>
        <taxon>Legionellaceae</taxon>
        <taxon>Legionella</taxon>
    </lineage>
</organism>
<gene>
    <name evidence="1" type="ORF">LFA_pA0223</name>
</gene>
<proteinExistence type="predicted"/>
<dbReference type="KEGG" id="lfa:LFA_pA0223"/>
<evidence type="ECO:0000313" key="2">
    <source>
        <dbReference type="Proteomes" id="UP000032430"/>
    </source>
</evidence>
<evidence type="ECO:0000313" key="1">
    <source>
        <dbReference type="EMBL" id="CEG59320.1"/>
    </source>
</evidence>
<dbReference type="RefSeq" id="WP_045097893.1">
    <property type="nucleotide sequence ID" value="NZ_LN614828.1"/>
</dbReference>
<dbReference type="OrthoDB" id="5636564at2"/>
<keyword evidence="2" id="KW-1185">Reference proteome</keyword>
<keyword evidence="1" id="KW-0614">Plasmid</keyword>
<geneLocation type="plasmid" evidence="2">
    <name>LLAP10_pA</name>
</geneLocation>
<sequence length="149" mass="17550">MKENDVITLRISEYEREYLNKIAHQFDLQKRGSSETSPAKALKFLLEFCLHNEISPQRKNENPLHDIRKMIEQIHASIPHLMYHNHYQSLVISSNINDDSLKEIKQKTIEYLNDNFSGFQNNSYKEVRFKMNGIGLKTVPIEEGESLWK</sequence>
<name>A0A098GBH7_9GAMM</name>
<dbReference type="Proteomes" id="UP000032430">
    <property type="component" value="Plasmid II"/>
</dbReference>
<dbReference type="HOGENOM" id="CLU_1747352_0_0_6"/>